<gene>
    <name evidence="1" type="ORF">HU137_09815</name>
</gene>
<dbReference type="SUPFAM" id="SSF56935">
    <property type="entry name" value="Porins"/>
    <property type="match status" value="1"/>
</dbReference>
<sequence>MSGKPGRTFLLNLFSLFPFFLFAQTEISGKLVHESIQNLNLEGVMVHFSHNGEMEGNVYTDANGVFSFQTYQHGTFIVSINDLDFQSEEFEIEIHPNSPAKIQIEILIQNREIQLNEVLIHREKIKEKGDTIIFDAKLFAKGDERVVEDLLKRIPGLNVDEHGTISINGKEVEKVMIEGDDFFEKGYKMVTQNMPSDPIDKVEVLQRYHHNSLMKDFEESDKVALNLTLREDAKNKWFGEAELMNSFYPENHHKVYGNLISFGKKSKHFFFTNLNNLGEQEKGDLRQLYSTENYLLGDQIKNKKYYPNQNFILGLNQERYRFNNLKLGSLNSIFNLSDQIKLKPRITAKWDKLNFDTQENIRYFLGNDSIFNAIQRQSVHSTFEMKSVLDAEIELNSQSKINVSSHFSFENTDQSITENFNQVNSNQAFPNSYQTFDQKINYTNRINENNLISIHFRMINQFNQEELNAFSDENILESVFDEVSSSRLQQKINRRLNFVAADAKWIYKTSNGQLFETSINLQNTNNHLNSIFALGNDLNEIPENFQNDLRIKNLESEISAKYTHRFSNRLIWISKIGAGWGNYDFYSHDFTNDSQFFYPKIWTILNWDLASKNKLRFSFQHDSEPVQYDELFDRPLYFSPRNFRVGLNESELLPFTSLKFKYDFGEFYDPLNFGFESGFKWTEKYISTSHEIFMNYQTNQSLILKDKKDWMNVFYVSYLFENLFHYVKITGIKNFYRFENAVNSQQLRNVKSNFTSIALSINSALNQSFLNYNLGGKWNKNIYKIENIENAQENWNGFLDVNFKISNRYWLKLSQELIYFPDLSASQTYYFADVDFGHEWEKYKIGINAKLRNLTNTQTFRNIYNTDYQQTTSSYQLFPRMLLLGVSFKF</sequence>
<accession>A0A838ZSW2</accession>
<evidence type="ECO:0000313" key="2">
    <source>
        <dbReference type="Proteomes" id="UP000552241"/>
    </source>
</evidence>
<keyword evidence="2" id="KW-1185">Reference proteome</keyword>
<name>A0A838ZSW2_9FLAO</name>
<dbReference type="RefSeq" id="WP_182043673.1">
    <property type="nucleotide sequence ID" value="NZ_JACDZE010000003.1"/>
</dbReference>
<evidence type="ECO:0000313" key="1">
    <source>
        <dbReference type="EMBL" id="MBA5630067.1"/>
    </source>
</evidence>
<keyword evidence="1" id="KW-0675">Receptor</keyword>
<dbReference type="Proteomes" id="UP000552241">
    <property type="component" value="Unassembled WGS sequence"/>
</dbReference>
<reference evidence="1 2" key="1">
    <citation type="submission" date="2020-07" db="EMBL/GenBank/DDBJ databases">
        <title>Moheibacter lacus sp. nov., a member of the family Flavobacteriaceae isolated from freshwater lake sediment.</title>
        <authorList>
            <person name="Liu Y."/>
        </authorList>
    </citation>
    <scope>NUCLEOTIDE SEQUENCE [LARGE SCALE GENOMIC DNA]</scope>
    <source>
        <strain evidence="1 2">BDHS18</strain>
    </source>
</reference>
<organism evidence="1 2">
    <name type="scientific">Moheibacter lacus</name>
    <dbReference type="NCBI Taxonomy" id="2745851"/>
    <lineage>
        <taxon>Bacteria</taxon>
        <taxon>Pseudomonadati</taxon>
        <taxon>Bacteroidota</taxon>
        <taxon>Flavobacteriia</taxon>
        <taxon>Flavobacteriales</taxon>
        <taxon>Weeksellaceae</taxon>
        <taxon>Moheibacter</taxon>
    </lineage>
</organism>
<dbReference type="EMBL" id="JACDZE010000003">
    <property type="protein sequence ID" value="MBA5630067.1"/>
    <property type="molecule type" value="Genomic_DNA"/>
</dbReference>
<dbReference type="SUPFAM" id="SSF49478">
    <property type="entry name" value="Cna protein B-type domain"/>
    <property type="match status" value="1"/>
</dbReference>
<proteinExistence type="predicted"/>
<protein>
    <submittedName>
        <fullName evidence="1">TonB-dependent receptor</fullName>
    </submittedName>
</protein>
<comment type="caution">
    <text evidence="1">The sequence shown here is derived from an EMBL/GenBank/DDBJ whole genome shotgun (WGS) entry which is preliminary data.</text>
</comment>
<dbReference type="AlphaFoldDB" id="A0A838ZSW2"/>